<organism evidence="2 3">
    <name type="scientific">Selenomonas infelix ATCC 43532</name>
    <dbReference type="NCBI Taxonomy" id="679201"/>
    <lineage>
        <taxon>Bacteria</taxon>
        <taxon>Bacillati</taxon>
        <taxon>Bacillota</taxon>
        <taxon>Negativicutes</taxon>
        <taxon>Selenomonadales</taxon>
        <taxon>Selenomonadaceae</taxon>
        <taxon>Selenomonas</taxon>
    </lineage>
</organism>
<dbReference type="Proteomes" id="UP000004129">
    <property type="component" value="Unassembled WGS sequence"/>
</dbReference>
<proteinExistence type="predicted"/>
<dbReference type="OrthoDB" id="5242935at2"/>
<evidence type="ECO:0000313" key="3">
    <source>
        <dbReference type="Proteomes" id="UP000004129"/>
    </source>
</evidence>
<protein>
    <recommendedName>
        <fullName evidence="1">PilZ domain-containing protein</fullName>
    </recommendedName>
</protein>
<evidence type="ECO:0000259" key="1">
    <source>
        <dbReference type="Pfam" id="PF07238"/>
    </source>
</evidence>
<dbReference type="PATRIC" id="fig|679201.3.peg.1559"/>
<dbReference type="RefSeq" id="WP_006692979.1">
    <property type="nucleotide sequence ID" value="NZ_JH376799.1"/>
</dbReference>
<dbReference type="Gene3D" id="2.40.10.220">
    <property type="entry name" value="predicted glycosyltransferase like domains"/>
    <property type="match status" value="1"/>
</dbReference>
<dbReference type="eggNOG" id="COG5581">
    <property type="taxonomic scope" value="Bacteria"/>
</dbReference>
<keyword evidence="3" id="KW-1185">Reference proteome</keyword>
<name>G5GQL2_9FIRM</name>
<dbReference type="STRING" id="679201.HMPREF9334_01543"/>
<feature type="domain" description="PilZ" evidence="1">
    <location>
        <begin position="110"/>
        <end position="221"/>
    </location>
</feature>
<accession>G5GQL2</accession>
<dbReference type="Pfam" id="PF07238">
    <property type="entry name" value="PilZ"/>
    <property type="match status" value="1"/>
</dbReference>
<gene>
    <name evidence="2" type="ORF">HMPREF9334_01543</name>
</gene>
<dbReference type="AlphaFoldDB" id="G5GQL2"/>
<sequence>MTLEGDKLTALLRHGSSIHIIEETLEVDYYGTLELSEEKQTTGKPAGILAVRLDIPIEKFVDTPEVGQIFQCHLTGAGCVYHFAVPYRSASPLPDTIWHLDIPTSAERIQLRDFVRVPIPMSIEVKLPGDHGSLKNYREVALIDISGGGLCFVHDEPLIIDAPIAVRVPDLPHIGTLETEGTIRRATPIETNLGMTYHIGIFFGDALSNRTRERLVQSIYQLQQSYLRKGLKVPQIDHTKRS</sequence>
<comment type="caution">
    <text evidence="2">The sequence shown here is derived from an EMBL/GenBank/DDBJ whole genome shotgun (WGS) entry which is preliminary data.</text>
</comment>
<dbReference type="InterPro" id="IPR009875">
    <property type="entry name" value="PilZ_domain"/>
</dbReference>
<dbReference type="HOGENOM" id="CLU_1141550_0_0_9"/>
<reference evidence="2 3" key="1">
    <citation type="submission" date="2011-08" db="EMBL/GenBank/DDBJ databases">
        <title>The Genome Sequence of Selenomonas infelix ATCC 43532.</title>
        <authorList>
            <consortium name="The Broad Institute Genome Sequencing Platform"/>
            <person name="Earl A."/>
            <person name="Ward D."/>
            <person name="Feldgarden M."/>
            <person name="Gevers D."/>
            <person name="Izard J."/>
            <person name="Blanton J.M."/>
            <person name="Baranova O.V."/>
            <person name="Dewhirst F.E."/>
            <person name="Young S.K."/>
            <person name="Zeng Q."/>
            <person name="Gargeya S."/>
            <person name="Fitzgerald M."/>
            <person name="Haas B."/>
            <person name="Abouelleil A."/>
            <person name="Alvarado L."/>
            <person name="Arachchi H.M."/>
            <person name="Berlin A."/>
            <person name="Brown A."/>
            <person name="Chapman S.B."/>
            <person name="Chen Z."/>
            <person name="Dunbar C."/>
            <person name="Freedman E."/>
            <person name="Gearin G."/>
            <person name="Gellesch M."/>
            <person name="Goldberg J."/>
            <person name="Griggs A."/>
            <person name="Gujja S."/>
            <person name="Heiman D."/>
            <person name="Howarth C."/>
            <person name="Larson L."/>
            <person name="Lui A."/>
            <person name="MacDonald P.J.P."/>
            <person name="Montmayeur A."/>
            <person name="Murphy C."/>
            <person name="Neiman D."/>
            <person name="Pearson M."/>
            <person name="Priest M."/>
            <person name="Roberts A."/>
            <person name="Saif S."/>
            <person name="Shea T."/>
            <person name="Shenoy N."/>
            <person name="Sisk P."/>
            <person name="Stolte C."/>
            <person name="Sykes S."/>
            <person name="Wortman J."/>
            <person name="Nusbaum C."/>
            <person name="Birren B."/>
        </authorList>
    </citation>
    <scope>NUCLEOTIDE SEQUENCE [LARGE SCALE GENOMIC DNA]</scope>
    <source>
        <strain evidence="2 3">ATCC 43532</strain>
    </source>
</reference>
<evidence type="ECO:0000313" key="2">
    <source>
        <dbReference type="EMBL" id="EHG20647.1"/>
    </source>
</evidence>
<dbReference type="GO" id="GO:0035438">
    <property type="term" value="F:cyclic-di-GMP binding"/>
    <property type="evidence" value="ECO:0007669"/>
    <property type="project" value="InterPro"/>
</dbReference>
<dbReference type="EMBL" id="ACZM01000015">
    <property type="protein sequence ID" value="EHG20647.1"/>
    <property type="molecule type" value="Genomic_DNA"/>
</dbReference>